<protein>
    <recommendedName>
        <fullName evidence="3">biotin--[biotin carboxyl-carrier protein] ligase</fullName>
        <ecNumber evidence="3">6.3.4.15</ecNumber>
    </recommendedName>
</protein>
<dbReference type="InterPro" id="IPR004143">
    <property type="entry name" value="BPL_LPL_catalytic"/>
</dbReference>
<dbReference type="Pfam" id="PF03099">
    <property type="entry name" value="BPL_LplA_LipB"/>
    <property type="match status" value="1"/>
</dbReference>
<keyword evidence="2" id="KW-0092">Biotin</keyword>
<feature type="domain" description="BPL/LPL catalytic" evidence="4">
    <location>
        <begin position="13"/>
        <end position="201"/>
    </location>
</feature>
<dbReference type="PANTHER" id="PTHR12835">
    <property type="entry name" value="BIOTIN PROTEIN LIGASE"/>
    <property type="match status" value="1"/>
</dbReference>
<dbReference type="GO" id="GO:0004077">
    <property type="term" value="F:biotin--[biotin carboxyl-carrier protein] ligase activity"/>
    <property type="evidence" value="ECO:0007669"/>
    <property type="project" value="UniProtKB-EC"/>
</dbReference>
<dbReference type="CDD" id="cd16442">
    <property type="entry name" value="BPL"/>
    <property type="match status" value="1"/>
</dbReference>
<dbReference type="InterPro" id="IPR045864">
    <property type="entry name" value="aa-tRNA-synth_II/BPL/LPL"/>
</dbReference>
<dbReference type="InterPro" id="IPR003142">
    <property type="entry name" value="BPL_C"/>
</dbReference>
<evidence type="ECO:0000256" key="2">
    <source>
        <dbReference type="ARBA" id="ARBA00023267"/>
    </source>
</evidence>
<dbReference type="NCBIfam" id="TIGR00121">
    <property type="entry name" value="birA_ligase"/>
    <property type="match status" value="1"/>
</dbReference>
<dbReference type="PROSITE" id="PS51733">
    <property type="entry name" value="BPL_LPL_CATALYTIC"/>
    <property type="match status" value="1"/>
</dbReference>
<dbReference type="PANTHER" id="PTHR12835:SF5">
    <property type="entry name" value="BIOTIN--PROTEIN LIGASE"/>
    <property type="match status" value="1"/>
</dbReference>
<evidence type="ECO:0000259" key="4">
    <source>
        <dbReference type="PROSITE" id="PS51733"/>
    </source>
</evidence>
<dbReference type="RefSeq" id="WP_003893213.1">
    <property type="nucleotide sequence ID" value="NZ_CP027541.1"/>
</dbReference>
<dbReference type="SUPFAM" id="SSF55681">
    <property type="entry name" value="Class II aaRS and biotin synthetases"/>
    <property type="match status" value="1"/>
</dbReference>
<dbReference type="Gene3D" id="3.30.930.10">
    <property type="entry name" value="Bira Bifunctional Protein, Domain 2"/>
    <property type="match status" value="1"/>
</dbReference>
<dbReference type="AlphaFoldDB" id="A0A2U9PM26"/>
<sequence>MNSDTERPALDADAIRSAVVRPRGSWRSFDVVAETGSTNADLLARARSGTDINGAVLAAEHQTAGRGRNGRQWTTPPRSQIAVSVGIDTTGVPSTAWGLLPLATGVAVVDAISAVTGVEAKLKWPNDVLVDTGKLAGILAEVASPAPTVVIGTGLNVSVMPDDVPDSVATSLAMLTDAPVDRSALLTEFLTRLADRVESWRAAGGADERLLDDYRQCSGTLGTAVRVLLPGDRQLLGDAVDIDESGRLLIDSEGERITVAAGDVTHLRPA</sequence>
<evidence type="ECO:0000313" key="6">
    <source>
        <dbReference type="Proteomes" id="UP000011200"/>
    </source>
</evidence>
<name>A0A2U9PM26_MYCSE</name>
<dbReference type="Proteomes" id="UP000011200">
    <property type="component" value="Chromosome"/>
</dbReference>
<dbReference type="Pfam" id="PF02237">
    <property type="entry name" value="BPL_C"/>
    <property type="match status" value="1"/>
</dbReference>
<evidence type="ECO:0000256" key="3">
    <source>
        <dbReference type="ARBA" id="ARBA00024227"/>
    </source>
</evidence>
<gene>
    <name evidence="5" type="ORF">D806_018250</name>
</gene>
<dbReference type="GO" id="GO:0005737">
    <property type="term" value="C:cytoplasm"/>
    <property type="evidence" value="ECO:0007669"/>
    <property type="project" value="TreeGrafter"/>
</dbReference>
<reference evidence="5 6" key="1">
    <citation type="journal article" date="2013" name="Genome Announc.">
        <title>Draft genome sequence of MKD8, a conjugal recipient Mycobacterium smegmatis strain.</title>
        <authorList>
            <person name="Gray T.A."/>
            <person name="Palumbo M.J."/>
            <person name="Derbyshire K.M."/>
        </authorList>
    </citation>
    <scope>NUCLEOTIDE SEQUENCE [LARGE SCALE GENOMIC DNA]</scope>
    <source>
        <strain evidence="5 6">MKD8</strain>
    </source>
</reference>
<reference evidence="6" key="2">
    <citation type="submission" date="2018-03" db="EMBL/GenBank/DDBJ databases">
        <authorList>
            <person name="Derbyshire K."/>
            <person name="Gray T.A."/>
            <person name="Champion M."/>
        </authorList>
    </citation>
    <scope>NUCLEOTIDE SEQUENCE [LARGE SCALE GENOMIC DNA]</scope>
    <source>
        <strain evidence="6">MKD8</strain>
    </source>
</reference>
<dbReference type="EMBL" id="CP027541">
    <property type="protein sequence ID" value="AWT52809.1"/>
    <property type="molecule type" value="Genomic_DNA"/>
</dbReference>
<keyword evidence="1 5" id="KW-0436">Ligase</keyword>
<dbReference type="Gene3D" id="2.30.30.100">
    <property type="match status" value="1"/>
</dbReference>
<evidence type="ECO:0000313" key="5">
    <source>
        <dbReference type="EMBL" id="AWT52809.1"/>
    </source>
</evidence>
<dbReference type="InterPro" id="IPR004408">
    <property type="entry name" value="Biotin_CoA_COase_ligase"/>
</dbReference>
<evidence type="ECO:0000256" key="1">
    <source>
        <dbReference type="ARBA" id="ARBA00022598"/>
    </source>
</evidence>
<organism evidence="5 6">
    <name type="scientific">Mycolicibacterium smegmatis (strain MKD8)</name>
    <name type="common">Mycobacterium smegmatis</name>
    <dbReference type="NCBI Taxonomy" id="1214915"/>
    <lineage>
        <taxon>Bacteria</taxon>
        <taxon>Bacillati</taxon>
        <taxon>Actinomycetota</taxon>
        <taxon>Actinomycetes</taxon>
        <taxon>Mycobacteriales</taxon>
        <taxon>Mycobacteriaceae</taxon>
        <taxon>Mycolicibacterium</taxon>
    </lineage>
</organism>
<dbReference type="EC" id="6.3.4.15" evidence="3"/>
<proteinExistence type="predicted"/>
<accession>A0A2U9PM26</accession>